<gene>
    <name evidence="2" type="ORF">GCM10009788_28830</name>
</gene>
<accession>A0ABN2APH1</accession>
<dbReference type="Proteomes" id="UP001500842">
    <property type="component" value="Unassembled WGS sequence"/>
</dbReference>
<name>A0ABN2APH1_9ACTN</name>
<feature type="region of interest" description="Disordered" evidence="1">
    <location>
        <begin position="69"/>
        <end position="98"/>
    </location>
</feature>
<feature type="compositionally biased region" description="Low complexity" evidence="1">
    <location>
        <begin position="85"/>
        <end position="98"/>
    </location>
</feature>
<dbReference type="EMBL" id="BAAAOR010000024">
    <property type="protein sequence ID" value="GAA1523226.1"/>
    <property type="molecule type" value="Genomic_DNA"/>
</dbReference>
<sequence length="132" mass="13753">MSEMVAFPDLGAGLLADVAGARARVSSAADRSLGVITSDQLEDAVRRTAALRSQVDALELALAAEAERRAVADDRGDTGTEEWLGRAAPAGNGRAGSARSKVCSMCVWRASTSTCPTTSLRGLDRRNSTCRG</sequence>
<proteinExistence type="predicted"/>
<keyword evidence="3" id="KW-1185">Reference proteome</keyword>
<evidence type="ECO:0000256" key="1">
    <source>
        <dbReference type="SAM" id="MobiDB-lite"/>
    </source>
</evidence>
<evidence type="ECO:0000313" key="3">
    <source>
        <dbReference type="Proteomes" id="UP001500842"/>
    </source>
</evidence>
<protein>
    <submittedName>
        <fullName evidence="2">Uncharacterized protein</fullName>
    </submittedName>
</protein>
<organism evidence="2 3">
    <name type="scientific">Nocardioides humi</name>
    <dbReference type="NCBI Taxonomy" id="449461"/>
    <lineage>
        <taxon>Bacteria</taxon>
        <taxon>Bacillati</taxon>
        <taxon>Actinomycetota</taxon>
        <taxon>Actinomycetes</taxon>
        <taxon>Propionibacteriales</taxon>
        <taxon>Nocardioidaceae</taxon>
        <taxon>Nocardioides</taxon>
    </lineage>
</organism>
<feature type="compositionally biased region" description="Basic and acidic residues" evidence="1">
    <location>
        <begin position="69"/>
        <end position="78"/>
    </location>
</feature>
<reference evidence="2 3" key="1">
    <citation type="journal article" date="2019" name="Int. J. Syst. Evol. Microbiol.">
        <title>The Global Catalogue of Microorganisms (GCM) 10K type strain sequencing project: providing services to taxonomists for standard genome sequencing and annotation.</title>
        <authorList>
            <consortium name="The Broad Institute Genomics Platform"/>
            <consortium name="The Broad Institute Genome Sequencing Center for Infectious Disease"/>
            <person name="Wu L."/>
            <person name="Ma J."/>
        </authorList>
    </citation>
    <scope>NUCLEOTIDE SEQUENCE [LARGE SCALE GENOMIC DNA]</scope>
    <source>
        <strain evidence="2 3">JCM 14942</strain>
    </source>
</reference>
<evidence type="ECO:0000313" key="2">
    <source>
        <dbReference type="EMBL" id="GAA1523226.1"/>
    </source>
</evidence>
<comment type="caution">
    <text evidence="2">The sequence shown here is derived from an EMBL/GenBank/DDBJ whole genome shotgun (WGS) entry which is preliminary data.</text>
</comment>